<keyword evidence="2" id="KW-1185">Reference proteome</keyword>
<proteinExistence type="predicted"/>
<comment type="caution">
    <text evidence="1">The sequence shown here is derived from an EMBL/GenBank/DDBJ whole genome shotgun (WGS) entry which is preliminary data.</text>
</comment>
<name>A0A3M7S9G6_BRAPC</name>
<dbReference type="AlphaFoldDB" id="A0A3M7S9G6"/>
<organism evidence="1 2">
    <name type="scientific">Brachionus plicatilis</name>
    <name type="common">Marine rotifer</name>
    <name type="synonym">Brachionus muelleri</name>
    <dbReference type="NCBI Taxonomy" id="10195"/>
    <lineage>
        <taxon>Eukaryota</taxon>
        <taxon>Metazoa</taxon>
        <taxon>Spiralia</taxon>
        <taxon>Gnathifera</taxon>
        <taxon>Rotifera</taxon>
        <taxon>Eurotatoria</taxon>
        <taxon>Monogononta</taxon>
        <taxon>Pseudotrocha</taxon>
        <taxon>Ploima</taxon>
        <taxon>Brachionidae</taxon>
        <taxon>Brachionus</taxon>
    </lineage>
</organism>
<dbReference type="Proteomes" id="UP000276133">
    <property type="component" value="Unassembled WGS sequence"/>
</dbReference>
<reference evidence="1 2" key="1">
    <citation type="journal article" date="2018" name="Sci. Rep.">
        <title>Genomic signatures of local adaptation to the degree of environmental predictability in rotifers.</title>
        <authorList>
            <person name="Franch-Gras L."/>
            <person name="Hahn C."/>
            <person name="Garcia-Roger E.M."/>
            <person name="Carmona M.J."/>
            <person name="Serra M."/>
            <person name="Gomez A."/>
        </authorList>
    </citation>
    <scope>NUCLEOTIDE SEQUENCE [LARGE SCALE GENOMIC DNA]</scope>
    <source>
        <strain evidence="1">HYR1</strain>
    </source>
</reference>
<accession>A0A3M7S9G6</accession>
<protein>
    <submittedName>
        <fullName evidence="1">Uncharacterized protein</fullName>
    </submittedName>
</protein>
<evidence type="ECO:0000313" key="1">
    <source>
        <dbReference type="EMBL" id="RNA32307.1"/>
    </source>
</evidence>
<gene>
    <name evidence="1" type="ORF">BpHYR1_008627</name>
</gene>
<evidence type="ECO:0000313" key="2">
    <source>
        <dbReference type="Proteomes" id="UP000276133"/>
    </source>
</evidence>
<sequence>MSSTKTGNRRMQFVLSSREKKLIIRFSKILNFKIDPNHEKYAIDFLSSIRIKRGTEKKII</sequence>
<dbReference type="EMBL" id="REGN01001818">
    <property type="protein sequence ID" value="RNA32307.1"/>
    <property type="molecule type" value="Genomic_DNA"/>
</dbReference>